<dbReference type="InterPro" id="IPR023485">
    <property type="entry name" value="Ptyr_pPase"/>
</dbReference>
<dbReference type="Proteomes" id="UP000739069">
    <property type="component" value="Unassembled WGS sequence"/>
</dbReference>
<sequence>MIDTIRSTSPDTSGFPVHRWVRQEKRLLMGIFNIKSLKDKYTRGSAEEITDSSKAPETTATTTPASVPSIAEGVRSLIQSNPDLAGKHRRGAAQRSIIPSGSLREVIGEYQAHSPAEVAAQTPLPKASELSRAEEFFEDGTVTIDAQPLSLTETSGTATDILPLDAPSTEKAAPAIIRIEERHTPTVASDVLADTVNDSAPATSTAREEAADASQGERERTPLFKLSPGTFTRSGMHSTDGPFEALFVCTGNIARSASGEIISKHLAAEYGLGDKWTFTSAGTGALVGQGVYETIAAELVERGYNPEGFVSRQLTEEIIKNATIILVAEKVHADWIVREWPQYHSKIKLLKQVARIREEARRAEPLSYLYSYGAQPLDSDKLEDPYRRGPAAAKMVVNEVEESLRVILPWLARAHR</sequence>
<dbReference type="Gene3D" id="3.40.50.2300">
    <property type="match status" value="1"/>
</dbReference>
<dbReference type="AlphaFoldDB" id="A0A943TAN6"/>
<feature type="domain" description="Phosphotyrosine protein phosphatase I" evidence="2">
    <location>
        <begin position="243"/>
        <end position="410"/>
    </location>
</feature>
<name>A0A943TAN6_9MICC</name>
<protein>
    <submittedName>
        <fullName evidence="3">Phosphotyrosine protein phosphatase</fullName>
    </submittedName>
</protein>
<dbReference type="GO" id="GO:0004725">
    <property type="term" value="F:protein tyrosine phosphatase activity"/>
    <property type="evidence" value="ECO:0007669"/>
    <property type="project" value="TreeGrafter"/>
</dbReference>
<feature type="region of interest" description="Disordered" evidence="1">
    <location>
        <begin position="47"/>
        <end position="67"/>
    </location>
</feature>
<proteinExistence type="predicted"/>
<dbReference type="InterPro" id="IPR050438">
    <property type="entry name" value="LMW_PTPase"/>
</dbReference>
<accession>A0A943TAN6</accession>
<dbReference type="SMART" id="SM00226">
    <property type="entry name" value="LMWPc"/>
    <property type="match status" value="1"/>
</dbReference>
<evidence type="ECO:0000313" key="3">
    <source>
        <dbReference type="EMBL" id="MBS6635294.1"/>
    </source>
</evidence>
<dbReference type="EMBL" id="JAGZXI010000008">
    <property type="protein sequence ID" value="MBS6635294.1"/>
    <property type="molecule type" value="Genomic_DNA"/>
</dbReference>
<reference evidence="3" key="1">
    <citation type="submission" date="2021-02" db="EMBL/GenBank/DDBJ databases">
        <title>Infant gut strain persistence is associated with maternal origin, phylogeny, and functional potential including surface adhesion and iron acquisition.</title>
        <authorList>
            <person name="Lou Y.C."/>
        </authorList>
    </citation>
    <scope>NUCLEOTIDE SEQUENCE</scope>
    <source>
        <strain evidence="3">L1_008_092G1_dasL1_008_092G1_concoct_16</strain>
    </source>
</reference>
<evidence type="ECO:0000313" key="4">
    <source>
        <dbReference type="Proteomes" id="UP000739069"/>
    </source>
</evidence>
<feature type="compositionally biased region" description="Low complexity" evidence="1">
    <location>
        <begin position="52"/>
        <end position="67"/>
    </location>
</feature>
<dbReference type="InterPro" id="IPR036196">
    <property type="entry name" value="Ptyr_pPase_sf"/>
</dbReference>
<evidence type="ECO:0000256" key="1">
    <source>
        <dbReference type="SAM" id="MobiDB-lite"/>
    </source>
</evidence>
<comment type="caution">
    <text evidence="3">The sequence shown here is derived from an EMBL/GenBank/DDBJ whole genome shotgun (WGS) entry which is preliminary data.</text>
</comment>
<evidence type="ECO:0000259" key="2">
    <source>
        <dbReference type="SMART" id="SM00226"/>
    </source>
</evidence>
<organism evidence="3 4">
    <name type="scientific">Rothia mucilaginosa</name>
    <dbReference type="NCBI Taxonomy" id="43675"/>
    <lineage>
        <taxon>Bacteria</taxon>
        <taxon>Bacillati</taxon>
        <taxon>Actinomycetota</taxon>
        <taxon>Actinomycetes</taxon>
        <taxon>Micrococcales</taxon>
        <taxon>Micrococcaceae</taxon>
        <taxon>Rothia</taxon>
    </lineage>
</organism>
<feature type="compositionally biased region" description="Basic and acidic residues" evidence="1">
    <location>
        <begin position="206"/>
        <end position="221"/>
    </location>
</feature>
<dbReference type="Pfam" id="PF01451">
    <property type="entry name" value="LMWPc"/>
    <property type="match status" value="1"/>
</dbReference>
<dbReference type="PANTHER" id="PTHR11717">
    <property type="entry name" value="LOW MOLECULAR WEIGHT PROTEIN TYROSINE PHOSPHATASE"/>
    <property type="match status" value="1"/>
</dbReference>
<gene>
    <name evidence="3" type="ORF">KH265_06520</name>
</gene>
<dbReference type="SUPFAM" id="SSF52788">
    <property type="entry name" value="Phosphotyrosine protein phosphatases I"/>
    <property type="match status" value="1"/>
</dbReference>
<feature type="region of interest" description="Disordered" evidence="1">
    <location>
        <begin position="198"/>
        <end position="221"/>
    </location>
</feature>
<dbReference type="PANTHER" id="PTHR11717:SF31">
    <property type="entry name" value="LOW MOLECULAR WEIGHT PROTEIN-TYROSINE-PHOSPHATASE ETP-RELATED"/>
    <property type="match status" value="1"/>
</dbReference>